<dbReference type="EMBL" id="HBFY01002273">
    <property type="protein sequence ID" value="CAD8961537.1"/>
    <property type="molecule type" value="Transcribed_RNA"/>
</dbReference>
<dbReference type="AlphaFoldDB" id="A0A6T5Y014"/>
<evidence type="ECO:0000313" key="1">
    <source>
        <dbReference type="EMBL" id="CAD8961536.1"/>
    </source>
</evidence>
<sequence>MNARRHVNSPDRARGNARVPDFMDIAGISPLSSSIEIALGAGRAGLLLIEAALPEAAVETEWSPAYSEAWRNVVKTATGPSTLMACAFLLEEHLDPEWLDPHMNHLLSCLPQRWKAIREATASSLCLRIFMLDQSIHYNANEHLNRVANKNAAVSSSNGI</sequence>
<evidence type="ECO:0000313" key="2">
    <source>
        <dbReference type="EMBL" id="CAD8961537.1"/>
    </source>
</evidence>
<dbReference type="EMBL" id="HBFY01002272">
    <property type="protein sequence ID" value="CAD8961536.1"/>
    <property type="molecule type" value="Transcribed_RNA"/>
</dbReference>
<dbReference type="PANTHER" id="PTHR47162:SF10">
    <property type="entry name" value="METHYL-CPG-BINDING DOMAIN-CONTAINING PROTEIN 9 ISOFORM X1"/>
    <property type="match status" value="1"/>
</dbReference>
<accession>A0A6T5Y014</accession>
<organism evidence="2">
    <name type="scientific">Thalassionema nitzschioides</name>
    <dbReference type="NCBI Taxonomy" id="33649"/>
    <lineage>
        <taxon>Eukaryota</taxon>
        <taxon>Sar</taxon>
        <taxon>Stramenopiles</taxon>
        <taxon>Ochrophyta</taxon>
        <taxon>Bacillariophyta</taxon>
        <taxon>Fragilariophyceae</taxon>
        <taxon>Fragilariophycidae</taxon>
        <taxon>Thalassionemales</taxon>
        <taxon>Thalassionemataceae</taxon>
        <taxon>Thalassionema</taxon>
    </lineage>
</organism>
<proteinExistence type="predicted"/>
<reference evidence="2" key="1">
    <citation type="submission" date="2021-01" db="EMBL/GenBank/DDBJ databases">
        <authorList>
            <person name="Corre E."/>
            <person name="Pelletier E."/>
            <person name="Niang G."/>
            <person name="Scheremetjew M."/>
            <person name="Finn R."/>
            <person name="Kale V."/>
            <person name="Holt S."/>
            <person name="Cochrane G."/>
            <person name="Meng A."/>
            <person name="Brown T."/>
            <person name="Cohen L."/>
        </authorList>
    </citation>
    <scope>NUCLEOTIDE SEQUENCE</scope>
</reference>
<dbReference type="PANTHER" id="PTHR47162">
    <property type="entry name" value="OS02G0192300 PROTEIN"/>
    <property type="match status" value="1"/>
</dbReference>
<gene>
    <name evidence="1" type="ORF">TNIT0693_LOCUS913</name>
    <name evidence="2" type="ORF">TNIT0693_LOCUS914</name>
</gene>
<name>A0A6T5Y014_9STRA</name>
<protein>
    <submittedName>
        <fullName evidence="2">Uncharacterized protein</fullName>
    </submittedName>
</protein>